<feature type="compositionally biased region" description="Basic residues" evidence="1">
    <location>
        <begin position="65"/>
        <end position="74"/>
    </location>
</feature>
<proteinExistence type="predicted"/>
<reference evidence="2" key="1">
    <citation type="journal article" date="2022" name="bioRxiv">
        <title>Sequencing and chromosome-scale assembly of the giantPleurodeles waltlgenome.</title>
        <authorList>
            <person name="Brown T."/>
            <person name="Elewa A."/>
            <person name="Iarovenko S."/>
            <person name="Subramanian E."/>
            <person name="Araus A.J."/>
            <person name="Petzold A."/>
            <person name="Susuki M."/>
            <person name="Suzuki K.-i.T."/>
            <person name="Hayashi T."/>
            <person name="Toyoda A."/>
            <person name="Oliveira C."/>
            <person name="Osipova E."/>
            <person name="Leigh N.D."/>
            <person name="Simon A."/>
            <person name="Yun M.H."/>
        </authorList>
    </citation>
    <scope>NUCLEOTIDE SEQUENCE</scope>
    <source>
        <strain evidence="2">20211129_DDA</strain>
        <tissue evidence="2">Liver</tissue>
    </source>
</reference>
<evidence type="ECO:0000256" key="1">
    <source>
        <dbReference type="SAM" id="MobiDB-lite"/>
    </source>
</evidence>
<dbReference type="EMBL" id="JANPWB010000013">
    <property type="protein sequence ID" value="KAJ1110251.1"/>
    <property type="molecule type" value="Genomic_DNA"/>
</dbReference>
<gene>
    <name evidence="2" type="ORF">NDU88_007606</name>
</gene>
<comment type="caution">
    <text evidence="2">The sequence shown here is derived from an EMBL/GenBank/DDBJ whole genome shotgun (WGS) entry which is preliminary data.</text>
</comment>
<feature type="region of interest" description="Disordered" evidence="1">
    <location>
        <begin position="46"/>
        <end position="74"/>
    </location>
</feature>
<evidence type="ECO:0000313" key="3">
    <source>
        <dbReference type="Proteomes" id="UP001066276"/>
    </source>
</evidence>
<accession>A0AAV7N2K6</accession>
<name>A0AAV7N2K6_PLEWA</name>
<dbReference type="AlphaFoldDB" id="A0AAV7N2K6"/>
<evidence type="ECO:0000313" key="2">
    <source>
        <dbReference type="EMBL" id="KAJ1110251.1"/>
    </source>
</evidence>
<organism evidence="2 3">
    <name type="scientific">Pleurodeles waltl</name>
    <name type="common">Iberian ribbed newt</name>
    <dbReference type="NCBI Taxonomy" id="8319"/>
    <lineage>
        <taxon>Eukaryota</taxon>
        <taxon>Metazoa</taxon>
        <taxon>Chordata</taxon>
        <taxon>Craniata</taxon>
        <taxon>Vertebrata</taxon>
        <taxon>Euteleostomi</taxon>
        <taxon>Amphibia</taxon>
        <taxon>Batrachia</taxon>
        <taxon>Caudata</taxon>
        <taxon>Salamandroidea</taxon>
        <taxon>Salamandridae</taxon>
        <taxon>Pleurodelinae</taxon>
        <taxon>Pleurodeles</taxon>
    </lineage>
</organism>
<keyword evidence="3" id="KW-1185">Reference proteome</keyword>
<dbReference type="Proteomes" id="UP001066276">
    <property type="component" value="Chromosome 9"/>
</dbReference>
<sequence length="74" mass="7686">MCAADQPPAVCGTSSRPHAACSNQSAPQIGAQGFCRQTDRCEATGVRSGPLLQQVGTPAHDGPKPHLRPHLRSA</sequence>
<protein>
    <submittedName>
        <fullName evidence="2">Uncharacterized protein</fullName>
    </submittedName>
</protein>